<evidence type="ECO:0000256" key="2">
    <source>
        <dbReference type="ARBA" id="ARBA00022737"/>
    </source>
</evidence>
<dbReference type="SMART" id="SM00369">
    <property type="entry name" value="LRR_TYP"/>
    <property type="match status" value="5"/>
</dbReference>
<dbReference type="SMART" id="SM00873">
    <property type="entry name" value="B3_4"/>
    <property type="match status" value="1"/>
</dbReference>
<dbReference type="InterPro" id="IPR020825">
    <property type="entry name" value="Phe-tRNA_synthase-like_B3/B4"/>
</dbReference>
<reference evidence="5" key="2">
    <citation type="submission" date="2025-09" db="UniProtKB">
        <authorList>
            <consortium name="Ensembl"/>
        </authorList>
    </citation>
    <scope>IDENTIFICATION</scope>
</reference>
<evidence type="ECO:0000256" key="1">
    <source>
        <dbReference type="ARBA" id="ARBA00022614"/>
    </source>
</evidence>
<sequence>MDDTEVWPEIEKAAAEKRRELVLHGPAIDQRISSNQGLSSSIYSLQLLNYLEVSQCPSLTEIHADIQLLTNLQSLILCRNKLASIPHVIGRLKSLKVLDVSVNNLTAVPEEISQLPELTTLNVSCNSLELLPEGLSRCSKLSTINVSKNRLTAFPPDLFSEGLDLLSTLVASDNCIQELRGDIQQLAALKVLDLANNKLNEIPWNLSDCPKLKEINFRGNKLSDKRLEKMVNGCQTKSILEYLRGKGRGRQVEEGGDADGGRQPDKKKKQQQRKRKEKVAEEQEEVEEVRKMAVRVLHVSDAPTALTVQVSADVKDVRPYLVCCLVKGMNLKPGNSLKRFLMAQTKLHEDLCGKRTIATIATHDAELLKGPLVYGVRTPTQLKIVPLGRREMTAVELIRLLHLEADELRKQKKRQNVTGLHKYLQLLQGKSQYPCLVDAEGDVISFPPITNSEKTKIKKTTKELFLEVTSGTSLQTCKDIMDALIVKMAELNKFTAEHQEEAGSDVESDAAPNPSSSTETSSQLVIQQLRTTDQDGNLKVVYPSKTDLSDNINNLTVIW</sequence>
<evidence type="ECO:0000313" key="5">
    <source>
        <dbReference type="Ensembl" id="ENSOMEP00000026874.1"/>
    </source>
</evidence>
<feature type="compositionally biased region" description="Basic residues" evidence="3">
    <location>
        <begin position="265"/>
        <end position="277"/>
    </location>
</feature>
<dbReference type="GeneTree" id="ENSGT00530000063489"/>
<feature type="region of interest" description="Disordered" evidence="3">
    <location>
        <begin position="248"/>
        <end position="282"/>
    </location>
</feature>
<dbReference type="SMART" id="SM00364">
    <property type="entry name" value="LRR_BAC"/>
    <property type="match status" value="4"/>
</dbReference>
<organism evidence="5 6">
    <name type="scientific">Oryzias melastigma</name>
    <name type="common">Marine medaka</name>
    <dbReference type="NCBI Taxonomy" id="30732"/>
    <lineage>
        <taxon>Eukaryota</taxon>
        <taxon>Metazoa</taxon>
        <taxon>Chordata</taxon>
        <taxon>Craniata</taxon>
        <taxon>Vertebrata</taxon>
        <taxon>Euteleostomi</taxon>
        <taxon>Actinopterygii</taxon>
        <taxon>Neopterygii</taxon>
        <taxon>Teleostei</taxon>
        <taxon>Neoteleostei</taxon>
        <taxon>Acanthomorphata</taxon>
        <taxon>Ovalentaria</taxon>
        <taxon>Atherinomorphae</taxon>
        <taxon>Beloniformes</taxon>
        <taxon>Adrianichthyidae</taxon>
        <taxon>Oryziinae</taxon>
        <taxon>Oryzias</taxon>
    </lineage>
</organism>
<reference evidence="5" key="1">
    <citation type="submission" date="2025-08" db="UniProtKB">
        <authorList>
            <consortium name="Ensembl"/>
        </authorList>
    </citation>
    <scope>IDENTIFICATION</scope>
</reference>
<dbReference type="InterPro" id="IPR032675">
    <property type="entry name" value="LRR_dom_sf"/>
</dbReference>
<dbReference type="Gene3D" id="3.80.10.10">
    <property type="entry name" value="Ribonuclease Inhibitor"/>
    <property type="match status" value="1"/>
</dbReference>
<dbReference type="PROSITE" id="PS51450">
    <property type="entry name" value="LRR"/>
    <property type="match status" value="1"/>
</dbReference>
<evidence type="ECO:0000313" key="6">
    <source>
        <dbReference type="Proteomes" id="UP000261560"/>
    </source>
</evidence>
<dbReference type="STRING" id="30732.ENSOMEP00000026874"/>
<dbReference type="PANTHER" id="PTHR10947">
    <property type="entry name" value="PHENYLALANYL-TRNA SYNTHETASE BETA CHAIN AND LEUCINE-RICH REPEAT-CONTAINING PROTEIN 47"/>
    <property type="match status" value="1"/>
</dbReference>
<dbReference type="PaxDb" id="30732-ENSOMEP00000026874"/>
<dbReference type="InterPro" id="IPR005146">
    <property type="entry name" value="B3/B4_tRNA-bd"/>
</dbReference>
<dbReference type="OMA" id="YDVKPPT"/>
<feature type="region of interest" description="Disordered" evidence="3">
    <location>
        <begin position="497"/>
        <end position="523"/>
    </location>
</feature>
<dbReference type="InterPro" id="IPR003591">
    <property type="entry name" value="Leu-rich_rpt_typical-subtyp"/>
</dbReference>
<dbReference type="Pfam" id="PF13855">
    <property type="entry name" value="LRR_8"/>
    <property type="match status" value="2"/>
</dbReference>
<evidence type="ECO:0000259" key="4">
    <source>
        <dbReference type="SMART" id="SM00873"/>
    </source>
</evidence>
<evidence type="ECO:0000256" key="3">
    <source>
        <dbReference type="SAM" id="MobiDB-lite"/>
    </source>
</evidence>
<dbReference type="Proteomes" id="UP000261560">
    <property type="component" value="Unplaced"/>
</dbReference>
<feature type="domain" description="B3/B4 tRNA-binding" evidence="4">
    <location>
        <begin position="317"/>
        <end position="493"/>
    </location>
</feature>
<dbReference type="GO" id="GO:0004826">
    <property type="term" value="F:phenylalanine-tRNA ligase activity"/>
    <property type="evidence" value="ECO:0007669"/>
    <property type="project" value="InterPro"/>
</dbReference>
<dbReference type="Ensembl" id="ENSOMET00000003423.1">
    <property type="protein sequence ID" value="ENSOMEP00000026874.1"/>
    <property type="gene ID" value="ENSOMEG00000008989.1"/>
</dbReference>
<feature type="compositionally biased region" description="Polar residues" evidence="3">
    <location>
        <begin position="513"/>
        <end position="523"/>
    </location>
</feature>
<dbReference type="Gene3D" id="3.50.40.10">
    <property type="entry name" value="Phenylalanyl-trna Synthetase, Chain B, domain 3"/>
    <property type="match status" value="1"/>
</dbReference>
<dbReference type="AlphaFoldDB" id="A0A3B3DBJ0"/>
<keyword evidence="1" id="KW-0433">Leucine-rich repeat</keyword>
<accession>A0A3B3DBJ0</accession>
<dbReference type="SUPFAM" id="SSF52058">
    <property type="entry name" value="L domain-like"/>
    <property type="match status" value="1"/>
</dbReference>
<name>A0A3B3DBJ0_ORYME</name>
<keyword evidence="2" id="KW-0677">Repeat</keyword>
<dbReference type="InterPro" id="IPR001611">
    <property type="entry name" value="Leu-rich_rpt"/>
</dbReference>
<dbReference type="GO" id="GO:0006432">
    <property type="term" value="P:phenylalanyl-tRNA aminoacylation"/>
    <property type="evidence" value="ECO:0007669"/>
    <property type="project" value="InterPro"/>
</dbReference>
<dbReference type="GO" id="GO:0003723">
    <property type="term" value="F:RNA binding"/>
    <property type="evidence" value="ECO:0007669"/>
    <property type="project" value="InterPro"/>
</dbReference>
<protein>
    <submittedName>
        <fullName evidence="5">Leucine rich repeat containing 47</fullName>
    </submittedName>
</protein>
<proteinExistence type="predicted"/>
<dbReference type="PANTHER" id="PTHR10947:SF3">
    <property type="entry name" value="LEUCINE-RICH REPEAT-CONTAINING PROTEIN 47"/>
    <property type="match status" value="1"/>
</dbReference>
<keyword evidence="6" id="KW-1185">Reference proteome</keyword>
<dbReference type="InterPro" id="IPR045060">
    <property type="entry name" value="Phe-tRNA-ligase_IIc_bsu"/>
</dbReference>